<dbReference type="EMBL" id="LCTZ01000002">
    <property type="protein sequence ID" value="KQC31731.1"/>
    <property type="molecule type" value="Genomic_DNA"/>
</dbReference>
<accession>A0A0N8WGK2</accession>
<keyword evidence="1" id="KW-0812">Transmembrane</keyword>
<evidence type="ECO:0000256" key="1">
    <source>
        <dbReference type="SAM" id="Phobius"/>
    </source>
</evidence>
<keyword evidence="3" id="KW-1185">Reference proteome</keyword>
<dbReference type="PANTHER" id="PTHR43471:SF14">
    <property type="entry name" value="ABC-2 TYPE TRANSPORT SYSTEM PERMEASE PROTEIN"/>
    <property type="match status" value="1"/>
</dbReference>
<dbReference type="RefSeq" id="WP_055397896.1">
    <property type="nucleotide sequence ID" value="NZ_LCTZ01000002.1"/>
</dbReference>
<feature type="transmembrane region" description="Helical" evidence="1">
    <location>
        <begin position="224"/>
        <end position="251"/>
    </location>
</feature>
<dbReference type="Pfam" id="PF12040">
    <property type="entry name" value="DUF3526"/>
    <property type="match status" value="1"/>
</dbReference>
<feature type="transmembrane region" description="Helical" evidence="1">
    <location>
        <begin position="193"/>
        <end position="218"/>
    </location>
</feature>
<reference evidence="2 3" key="1">
    <citation type="submission" date="2015-04" db="EMBL/GenBank/DDBJ databases">
        <title>Complete genome of flavobacterium.</title>
        <authorList>
            <person name="Kwon Y.M."/>
            <person name="Kim S.-J."/>
        </authorList>
    </citation>
    <scope>NUCLEOTIDE SEQUENCE [LARGE SCALE GENOMIC DNA]</scope>
    <source>
        <strain evidence="2 3">DK169</strain>
    </source>
</reference>
<evidence type="ECO:0000313" key="3">
    <source>
        <dbReference type="Proteomes" id="UP000050827"/>
    </source>
</evidence>
<sequence>MSIVYKTIWRYEWITFSRNKTQIVLLSTFFLFGVYAIFCGKTYIEGQRQTIVQLMEREVAEFESYTDSFQNELVSKKAKQLHDLASKPNYAWFRHGYHVISYPHDYADLAIGQRDLYRYYYRLTGMGLQYQLYENEIANPFYLKIGNLDLSFMIIYILPLLIIVFCYSIYSGEKDLGILPLLRVQSVSIQKILLIRLTFYFLLTTGLGLLLSLIGFLVSGGINGYVALVWSAVVIVYCTFWFGLLFFIIAFRQSTSFNAISSVGAWVLILMVIPAILNITLDSIYPLNSTEIAGLTRRTGLDDENDEEESKKVIAKFLKYRPEFAKENSSNNKNLMSKAYAAHTFLKDKDSRETIDRYNKTIYERSRWTSGFNWLNPAVTVQESLSRIVHTDLSNYLDFQTELSSFHVQITDFYFERLFMDKEITLEDYSNRPRFDPYYGRTDWYSVYLDTVIVALLAFIFFFRGILILKRAE</sequence>
<organism evidence="2 3">
    <name type="scientific">Flagellimonas eckloniae</name>
    <dbReference type="NCBI Taxonomy" id="346185"/>
    <lineage>
        <taxon>Bacteria</taxon>
        <taxon>Pseudomonadati</taxon>
        <taxon>Bacteroidota</taxon>
        <taxon>Flavobacteriia</taxon>
        <taxon>Flavobacteriales</taxon>
        <taxon>Flavobacteriaceae</taxon>
        <taxon>Flagellimonas</taxon>
    </lineage>
</organism>
<dbReference type="InterPro" id="IPR021913">
    <property type="entry name" value="DUF3526"/>
</dbReference>
<evidence type="ECO:0000313" key="2">
    <source>
        <dbReference type="EMBL" id="KQC31731.1"/>
    </source>
</evidence>
<feature type="transmembrane region" description="Helical" evidence="1">
    <location>
        <begin position="21"/>
        <end position="38"/>
    </location>
</feature>
<comment type="caution">
    <text evidence="2">The sequence shown here is derived from an EMBL/GenBank/DDBJ whole genome shotgun (WGS) entry which is preliminary data.</text>
</comment>
<gene>
    <name evidence="2" type="ORF">AAY42_11070</name>
</gene>
<name>A0A0N8WGK2_9FLAO</name>
<feature type="transmembrane region" description="Helical" evidence="1">
    <location>
        <begin position="263"/>
        <end position="281"/>
    </location>
</feature>
<proteinExistence type="predicted"/>
<keyword evidence="1" id="KW-0472">Membrane</keyword>
<feature type="transmembrane region" description="Helical" evidence="1">
    <location>
        <begin position="445"/>
        <end position="469"/>
    </location>
</feature>
<dbReference type="AlphaFoldDB" id="A0A0N8WGK2"/>
<dbReference type="PANTHER" id="PTHR43471">
    <property type="entry name" value="ABC TRANSPORTER PERMEASE"/>
    <property type="match status" value="1"/>
</dbReference>
<dbReference type="Proteomes" id="UP000050827">
    <property type="component" value="Unassembled WGS sequence"/>
</dbReference>
<dbReference type="STRING" id="346185.AAY42_11070"/>
<feature type="transmembrane region" description="Helical" evidence="1">
    <location>
        <begin position="150"/>
        <end position="172"/>
    </location>
</feature>
<evidence type="ECO:0008006" key="4">
    <source>
        <dbReference type="Google" id="ProtNLM"/>
    </source>
</evidence>
<protein>
    <recommendedName>
        <fullName evidence="4">ABC transporter permease</fullName>
    </recommendedName>
</protein>
<keyword evidence="1" id="KW-1133">Transmembrane helix</keyword>